<dbReference type="InterPro" id="IPR052336">
    <property type="entry name" value="MlaD_Phospholipid_Transporter"/>
</dbReference>
<name>A0ABP9CDV6_9ACTN</name>
<dbReference type="PANTHER" id="PTHR33371">
    <property type="entry name" value="INTERMEMBRANE PHOSPHOLIPID TRANSPORT SYSTEM BINDING PROTEIN MLAD-RELATED"/>
    <property type="match status" value="1"/>
</dbReference>
<proteinExistence type="predicted"/>
<sequence length="366" mass="38622">MTPGLRRPWRVAAALLCVLALAATAVWFVFLRGADTRRVVADFTHVEGVHPGSKVDVLGVPLGHVESVRPRGGMVRVTMTLRDDIVLSADVNAYVMNPSVISARFIELGPVYRGGARYADGDVIPVARTHAPINWDELLGSFDTIANALGPDGGDVGALIEQAAQATDGLGGALHRAIEQVGSATSLVGARADQIGALLDDLDRIAGAFGARQGRIADTVRSLAALGDELRRQNLDVATPLAQLNSLFDRVGALLESRSGDVAEAIADARAVTGLLASKPANLAEFLDLTPLAMQNIDRAIGSDERARLRLDISSSGDQFVTTQRICEKHPGPLCSAPGLTNPVPIPLSRSDPFGPLVERFGEDGR</sequence>
<dbReference type="EMBL" id="BAABKQ010000001">
    <property type="protein sequence ID" value="GAA4807386.1"/>
    <property type="molecule type" value="Genomic_DNA"/>
</dbReference>
<reference evidence="4" key="1">
    <citation type="journal article" date="2019" name="Int. J. Syst. Evol. Microbiol.">
        <title>The Global Catalogue of Microorganisms (GCM) 10K type strain sequencing project: providing services to taxonomists for standard genome sequencing and annotation.</title>
        <authorList>
            <consortium name="The Broad Institute Genomics Platform"/>
            <consortium name="The Broad Institute Genome Sequencing Center for Infectious Disease"/>
            <person name="Wu L."/>
            <person name="Ma J."/>
        </authorList>
    </citation>
    <scope>NUCLEOTIDE SEQUENCE [LARGE SCALE GENOMIC DNA]</scope>
    <source>
        <strain evidence="4">JCM 18542</strain>
    </source>
</reference>
<feature type="domain" description="Mammalian cell entry C-terminal" evidence="2">
    <location>
        <begin position="117"/>
        <end position="315"/>
    </location>
</feature>
<gene>
    <name evidence="3" type="ORF">GCM10023353_08540</name>
</gene>
<dbReference type="InterPro" id="IPR003399">
    <property type="entry name" value="Mce/MlaD"/>
</dbReference>
<evidence type="ECO:0000313" key="4">
    <source>
        <dbReference type="Proteomes" id="UP001500839"/>
    </source>
</evidence>
<dbReference type="RefSeq" id="WP_307810624.1">
    <property type="nucleotide sequence ID" value="NZ_BAABKQ010000001.1"/>
</dbReference>
<dbReference type="InterPro" id="IPR005693">
    <property type="entry name" value="Mce"/>
</dbReference>
<evidence type="ECO:0000313" key="3">
    <source>
        <dbReference type="EMBL" id="GAA4807386.1"/>
    </source>
</evidence>
<evidence type="ECO:0000259" key="1">
    <source>
        <dbReference type="Pfam" id="PF02470"/>
    </source>
</evidence>
<comment type="caution">
    <text evidence="3">The sequence shown here is derived from an EMBL/GenBank/DDBJ whole genome shotgun (WGS) entry which is preliminary data.</text>
</comment>
<evidence type="ECO:0000259" key="2">
    <source>
        <dbReference type="Pfam" id="PF11887"/>
    </source>
</evidence>
<keyword evidence="4" id="KW-1185">Reference proteome</keyword>
<dbReference type="Pfam" id="PF11887">
    <property type="entry name" value="Mce4_CUP1"/>
    <property type="match status" value="1"/>
</dbReference>
<dbReference type="Pfam" id="PF02470">
    <property type="entry name" value="MlaD"/>
    <property type="match status" value="1"/>
</dbReference>
<dbReference type="PANTHER" id="PTHR33371:SF4">
    <property type="entry name" value="INTERMEMBRANE PHOSPHOLIPID TRANSPORT SYSTEM BINDING PROTEIN MLAD"/>
    <property type="match status" value="1"/>
</dbReference>
<accession>A0ABP9CDV6</accession>
<organism evidence="3 4">
    <name type="scientific">Tomitella cavernea</name>
    <dbReference type="NCBI Taxonomy" id="1387982"/>
    <lineage>
        <taxon>Bacteria</taxon>
        <taxon>Bacillati</taxon>
        <taxon>Actinomycetota</taxon>
        <taxon>Actinomycetes</taxon>
        <taxon>Mycobacteriales</taxon>
        <taxon>Tomitella</taxon>
    </lineage>
</organism>
<feature type="domain" description="Mce/MlaD" evidence="1">
    <location>
        <begin position="36"/>
        <end position="110"/>
    </location>
</feature>
<dbReference type="NCBIfam" id="TIGR00996">
    <property type="entry name" value="Mtu_fam_mce"/>
    <property type="match status" value="1"/>
</dbReference>
<dbReference type="InterPro" id="IPR024516">
    <property type="entry name" value="Mce_C"/>
</dbReference>
<dbReference type="Proteomes" id="UP001500839">
    <property type="component" value="Unassembled WGS sequence"/>
</dbReference>
<protein>
    <submittedName>
        <fullName evidence="3">MCE family protein</fullName>
    </submittedName>
</protein>